<dbReference type="EMBL" id="FWFT01000001">
    <property type="protein sequence ID" value="SLN20049.1"/>
    <property type="molecule type" value="Genomic_DNA"/>
</dbReference>
<protein>
    <recommendedName>
        <fullName evidence="1">YjiS-like domain-containing protein</fullName>
    </recommendedName>
</protein>
<dbReference type="Pfam" id="PF06568">
    <property type="entry name" value="YjiS-like"/>
    <property type="match status" value="1"/>
</dbReference>
<proteinExistence type="predicted"/>
<sequence>MAYVTDTRTGGFSIFARIAEWRDTAAKSRAQREKYLETKKELNRLSRRELADIGITVGDIERIALEAAKG</sequence>
<name>A0A1Y5RQ68_9RHOB</name>
<evidence type="ECO:0000313" key="3">
    <source>
        <dbReference type="Proteomes" id="UP000193623"/>
    </source>
</evidence>
<feature type="domain" description="YjiS-like" evidence="1">
    <location>
        <begin position="30"/>
        <end position="61"/>
    </location>
</feature>
<reference evidence="2 3" key="1">
    <citation type="submission" date="2017-03" db="EMBL/GenBank/DDBJ databases">
        <authorList>
            <person name="Afonso C.L."/>
            <person name="Miller P.J."/>
            <person name="Scott M.A."/>
            <person name="Spackman E."/>
            <person name="Goraichik I."/>
            <person name="Dimitrov K.M."/>
            <person name="Suarez D.L."/>
            <person name="Swayne D.E."/>
        </authorList>
    </citation>
    <scope>NUCLEOTIDE SEQUENCE [LARGE SCALE GENOMIC DNA]</scope>
    <source>
        <strain evidence="2 3">CECT 8397</strain>
    </source>
</reference>
<accession>A0A1Y5RQ68</accession>
<keyword evidence="3" id="KW-1185">Reference proteome</keyword>
<dbReference type="AlphaFoldDB" id="A0A1Y5RQ68"/>
<gene>
    <name evidence="2" type="ORF">PSJ8397_00738</name>
</gene>
<dbReference type="Proteomes" id="UP000193623">
    <property type="component" value="Unassembled WGS sequence"/>
</dbReference>
<dbReference type="InterPro" id="IPR009506">
    <property type="entry name" value="YjiS-like"/>
</dbReference>
<evidence type="ECO:0000313" key="2">
    <source>
        <dbReference type="EMBL" id="SLN20049.1"/>
    </source>
</evidence>
<organism evidence="2 3">
    <name type="scientific">Pseudooctadecabacter jejudonensis</name>
    <dbReference type="NCBI Taxonomy" id="1391910"/>
    <lineage>
        <taxon>Bacteria</taxon>
        <taxon>Pseudomonadati</taxon>
        <taxon>Pseudomonadota</taxon>
        <taxon>Alphaproteobacteria</taxon>
        <taxon>Rhodobacterales</taxon>
        <taxon>Paracoccaceae</taxon>
        <taxon>Pseudooctadecabacter</taxon>
    </lineage>
</organism>
<dbReference type="OrthoDB" id="8244198at2"/>
<dbReference type="RefSeq" id="WP_085863167.1">
    <property type="nucleotide sequence ID" value="NZ_FWFT01000001.1"/>
</dbReference>
<evidence type="ECO:0000259" key="1">
    <source>
        <dbReference type="Pfam" id="PF06568"/>
    </source>
</evidence>